<dbReference type="AlphaFoldDB" id="A0A176S1C9"/>
<comment type="caution">
    <text evidence="1">The sequence shown here is derived from an EMBL/GenBank/DDBJ whole genome shotgun (WGS) entry which is preliminary data.</text>
</comment>
<proteinExistence type="predicted"/>
<reference evidence="1 2" key="1">
    <citation type="submission" date="2016-05" db="EMBL/GenBank/DDBJ databases">
        <title>Single-cell genome of chain-forming Candidatus Thiomargarita nelsonii and comparison to other large sulfur-oxidizing bacteria.</title>
        <authorList>
            <person name="Winkel M."/>
            <person name="Salman V."/>
            <person name="Woyke T."/>
            <person name="Schulz-Vogt H."/>
            <person name="Richter M."/>
            <person name="Flood B."/>
            <person name="Bailey J."/>
            <person name="Amann R."/>
            <person name="Mussmann M."/>
        </authorList>
    </citation>
    <scope>NUCLEOTIDE SEQUENCE [LARGE SCALE GENOMIC DNA]</scope>
    <source>
        <strain evidence="1 2">THI036</strain>
    </source>
</reference>
<gene>
    <name evidence="1" type="ORF">THIOM_002351</name>
</gene>
<accession>A0A176S1C9</accession>
<evidence type="ECO:0000313" key="1">
    <source>
        <dbReference type="EMBL" id="OAD21871.1"/>
    </source>
</evidence>
<name>A0A176S1C9_9GAMM</name>
<organism evidence="1 2">
    <name type="scientific">Candidatus Thiomargarita nelsonii</name>
    <dbReference type="NCBI Taxonomy" id="1003181"/>
    <lineage>
        <taxon>Bacteria</taxon>
        <taxon>Pseudomonadati</taxon>
        <taxon>Pseudomonadota</taxon>
        <taxon>Gammaproteobacteria</taxon>
        <taxon>Thiotrichales</taxon>
        <taxon>Thiotrichaceae</taxon>
        <taxon>Thiomargarita</taxon>
    </lineage>
</organism>
<protein>
    <submittedName>
        <fullName evidence="1">Uncharacterized protein</fullName>
    </submittedName>
</protein>
<dbReference type="Proteomes" id="UP000076962">
    <property type="component" value="Unassembled WGS sequence"/>
</dbReference>
<keyword evidence="2" id="KW-1185">Reference proteome</keyword>
<dbReference type="EMBL" id="LUTY01001331">
    <property type="protein sequence ID" value="OAD21871.1"/>
    <property type="molecule type" value="Genomic_DNA"/>
</dbReference>
<feature type="non-terminal residue" evidence="1">
    <location>
        <position position="256"/>
    </location>
</feature>
<sequence length="256" mass="29399">MKQHHALISQSVIFIDTTNQTESVNRQAYALQAHIMQLGYIFSEKDIQTISMCENFNDFAQNLIQTLKDFTGADRIWQPMYPGFPQQIVETSQLELFINAIIHYWSGGQFIPPHKKYERSEYFPTEFKTLKLINTDELKSIIGSWIESGVSLSEQQKDAVLTYFECVKDEKYHIQFKETLAFLAQKQPLFAIQQCNTVTDVLRVASAFSDGDYTLVKNTKFKLSLNQKRNLCARLQSLAASNPVAFEEDMAANAKR</sequence>
<evidence type="ECO:0000313" key="2">
    <source>
        <dbReference type="Proteomes" id="UP000076962"/>
    </source>
</evidence>